<dbReference type="EMBL" id="FN595751">
    <property type="protein sequence ID" value="CCB50640.1"/>
    <property type="molecule type" value="Genomic_DNA"/>
</dbReference>
<dbReference type="InParanoid" id="F6HEN5"/>
<proteinExistence type="predicted"/>
<dbReference type="PaxDb" id="29760-VIT_19s0090g00090.t01"/>
<reference evidence="2" key="1">
    <citation type="journal article" date="2007" name="Nature">
        <title>The grapevine genome sequence suggests ancestral hexaploidization in major angiosperm phyla.</title>
        <authorList>
            <consortium name="The French-Italian Public Consortium for Grapevine Genome Characterization."/>
            <person name="Jaillon O."/>
            <person name="Aury J.-M."/>
            <person name="Noel B."/>
            <person name="Policriti A."/>
            <person name="Clepet C."/>
            <person name="Casagrande A."/>
            <person name="Choisne N."/>
            <person name="Aubourg S."/>
            <person name="Vitulo N."/>
            <person name="Jubin C."/>
            <person name="Vezzi A."/>
            <person name="Legeai F."/>
            <person name="Hugueney P."/>
            <person name="Dasilva C."/>
            <person name="Horner D."/>
            <person name="Mica E."/>
            <person name="Jublot D."/>
            <person name="Poulain J."/>
            <person name="Bruyere C."/>
            <person name="Billault A."/>
            <person name="Segurens B."/>
            <person name="Gouyvenoux M."/>
            <person name="Ugarte E."/>
            <person name="Cattonaro F."/>
            <person name="Anthouard V."/>
            <person name="Vico V."/>
            <person name="Del Fabbro C."/>
            <person name="Alaux M."/>
            <person name="Di Gaspero G."/>
            <person name="Dumas V."/>
            <person name="Felice N."/>
            <person name="Paillard S."/>
            <person name="Juman I."/>
            <person name="Moroldo M."/>
            <person name="Scalabrin S."/>
            <person name="Canaguier A."/>
            <person name="Le Clainche I."/>
            <person name="Malacrida G."/>
            <person name="Durand E."/>
            <person name="Pesole G."/>
            <person name="Laucou V."/>
            <person name="Chatelet P."/>
            <person name="Merdinoglu D."/>
            <person name="Delledonne M."/>
            <person name="Pezzotti M."/>
            <person name="Lecharny A."/>
            <person name="Scarpelli C."/>
            <person name="Artiguenave F."/>
            <person name="Pe M.E."/>
            <person name="Valle G."/>
            <person name="Morgante M."/>
            <person name="Caboche M."/>
            <person name="Adam-Blondon A.-F."/>
            <person name="Weissenbach J."/>
            <person name="Quetier F."/>
            <person name="Wincker P."/>
        </authorList>
    </citation>
    <scope>NUCLEOTIDE SEQUENCE [LARGE SCALE GENOMIC DNA]</scope>
    <source>
        <strain evidence="2">cv. Pinot noir / PN40024</strain>
    </source>
</reference>
<sequence>MVERHLMEMEEKLVRKNRVLFKSKLAVGSW</sequence>
<gene>
    <name evidence="1" type="ordered locus">VIT_19s0090g00090</name>
</gene>
<dbReference type="Proteomes" id="UP000009183">
    <property type="component" value="Chromosome 19"/>
</dbReference>
<organism evidence="1 2">
    <name type="scientific">Vitis vinifera</name>
    <name type="common">Grape</name>
    <dbReference type="NCBI Taxonomy" id="29760"/>
    <lineage>
        <taxon>Eukaryota</taxon>
        <taxon>Viridiplantae</taxon>
        <taxon>Streptophyta</taxon>
        <taxon>Embryophyta</taxon>
        <taxon>Tracheophyta</taxon>
        <taxon>Spermatophyta</taxon>
        <taxon>Magnoliopsida</taxon>
        <taxon>eudicotyledons</taxon>
        <taxon>Gunneridae</taxon>
        <taxon>Pentapetalae</taxon>
        <taxon>rosids</taxon>
        <taxon>Vitales</taxon>
        <taxon>Vitaceae</taxon>
        <taxon>Viteae</taxon>
        <taxon>Vitis</taxon>
    </lineage>
</organism>
<name>F6HEN5_VITVI</name>
<accession>F6HEN5</accession>
<dbReference type="HOGENOM" id="CLU_3407146_0_0_1"/>
<keyword evidence="2" id="KW-1185">Reference proteome</keyword>
<evidence type="ECO:0000313" key="2">
    <source>
        <dbReference type="Proteomes" id="UP000009183"/>
    </source>
</evidence>
<dbReference type="AlphaFoldDB" id="F6HEN5"/>
<evidence type="ECO:0000313" key="1">
    <source>
        <dbReference type="EMBL" id="CCB50640.1"/>
    </source>
</evidence>
<protein>
    <submittedName>
        <fullName evidence="1">Uncharacterized protein</fullName>
    </submittedName>
</protein>